<sequence length="1195" mass="133072">MRSGRGEDVSLPPRGGPIPAYKLATGRGKIKSKDQVWEHIVRGFHASEPRQNAAAVLVLEYFSTAAESANSSRNPTPPTPVSSPSLYSPPPETHRKCDNGPHLHPSQHRQPAEQAQAVRETHLLDLDFDPISGRKIINHYSIIDEIGRGVHGKVKLGMDIDSGELVAIKIVERSQGRPRLGRRGDGESEKKVRREIAILKKCRHENVVRLLEVIDDPQSKKVYLILEYVQLGEIVWRKEGDPEALSRERRRLRREFADRAKRSRELAEGGEGEGEDTWRRRRRRRRRKKDGQFWSLEFASDSDSSSISGQQHHPPMFPKLPPTSSADLPPLDSDTEQLPPSVADYSSDSESDWDGAEDLTYVPALTIEQARSTFRDTVLGLEYLHYHGIIHRDIKPANLLWTKDHRVKISDFGVSFLGRPIRDDEEGEGTGADEPTGLEQNDVDLAKTAGTPAFFAPELCYIDPSGPRPQITSAIDVWALGVTLYCLLFARCPFMADNEFQLLHCIAKEELLVPSRRIRPEKILPDHSRSQSSLSLEELLEMETESVDDDLRDLLKRLLIKDPSKRITLKEVKRHPWVLYGIKDPCSWVDDTDPERMSDGNRIEVTVEDVEKAVSSAGVLNRARSAMKKAGAWYRGLRKRASSAADVASRDGKDKKPERKWEPQDAAQHLQGYYHFGDDDKELQWMGGGSQWNEDRRPSVATLPTHSSAASTDTVQHLVSHDNSRSGPPTPNLRASPVHHLPEAERHVLRRRPSVSFLGSPRRHCAHGSESSSIHRSPSICSASRSSEAKSENVPPVASPQHGNGGLFRDGMKRIVGRMRSGNLSSDNGKDPISREGSPLRARDALAGHLRSGDHSFYAYGAGSLQVQVPPHRRHSYTCEQIEASVPLDRTPRFSPGGMASMLERASIGRSEEARRRLGALGVDSNIEQPCPPSPDDSVSMEKIWGREQQKRLLQLEERQKYSQPSFCVTPGWTKENYYFPTRDSPTPPIAIDGRARGGFFDDQLIPPPALPHHGDPESQLASSSSEEQFATTAGSSLTNSTSFPSVPSVLSESSSISSDFYGRYSRKSSIAGLVEEEALNDNGEYEYQRKDRPGTPYRENSNSYRHFDIDEADEIAQCDDGGDEGEESDGGFVLKIKPRSESVAGELVRRPLGAVEAPPQRTRRRSRSSSGTVKEGKEKRNSRGRTKAKTVAAG</sequence>
<feature type="compositionally biased region" description="Pro residues" evidence="4">
    <location>
        <begin position="75"/>
        <end position="91"/>
    </location>
</feature>
<evidence type="ECO:0000313" key="6">
    <source>
        <dbReference type="EMBL" id="KAL0633666.1"/>
    </source>
</evidence>
<feature type="compositionally biased region" description="Low complexity" evidence="4">
    <location>
        <begin position="769"/>
        <end position="786"/>
    </location>
</feature>
<organism evidence="6 7">
    <name type="scientific">Discina gigas</name>
    <dbReference type="NCBI Taxonomy" id="1032678"/>
    <lineage>
        <taxon>Eukaryota</taxon>
        <taxon>Fungi</taxon>
        <taxon>Dikarya</taxon>
        <taxon>Ascomycota</taxon>
        <taxon>Pezizomycotina</taxon>
        <taxon>Pezizomycetes</taxon>
        <taxon>Pezizales</taxon>
        <taxon>Discinaceae</taxon>
        <taxon>Discina</taxon>
    </lineage>
</organism>
<feature type="region of interest" description="Disordered" evidence="4">
    <location>
        <begin position="644"/>
        <end position="666"/>
    </location>
</feature>
<dbReference type="SUPFAM" id="SSF56112">
    <property type="entry name" value="Protein kinase-like (PK-like)"/>
    <property type="match status" value="1"/>
</dbReference>
<feature type="compositionally biased region" description="Low complexity" evidence="4">
    <location>
        <begin position="1043"/>
        <end position="1059"/>
    </location>
</feature>
<comment type="caution">
    <text evidence="6">The sequence shown here is derived from an EMBL/GenBank/DDBJ whole genome shotgun (WGS) entry which is preliminary data.</text>
</comment>
<feature type="compositionally biased region" description="Acidic residues" evidence="4">
    <location>
        <begin position="1111"/>
        <end position="1130"/>
    </location>
</feature>
<dbReference type="Proteomes" id="UP001447188">
    <property type="component" value="Unassembled WGS sequence"/>
</dbReference>
<protein>
    <recommendedName>
        <fullName evidence="5">Protein kinase domain-containing protein</fullName>
    </recommendedName>
</protein>
<feature type="region of interest" description="Disordered" evidence="4">
    <location>
        <begin position="685"/>
        <end position="809"/>
    </location>
</feature>
<keyword evidence="1 3" id="KW-0547">Nucleotide-binding</keyword>
<feature type="compositionally biased region" description="Basic and acidic residues" evidence="4">
    <location>
        <begin position="92"/>
        <end position="101"/>
    </location>
</feature>
<feature type="binding site" evidence="3">
    <location>
        <position position="169"/>
    </location>
    <ligand>
        <name>ATP</name>
        <dbReference type="ChEBI" id="CHEBI:30616"/>
    </ligand>
</feature>
<dbReference type="InterPro" id="IPR011009">
    <property type="entry name" value="Kinase-like_dom_sf"/>
</dbReference>
<dbReference type="PANTHER" id="PTHR24346">
    <property type="entry name" value="MAP/MICROTUBULE AFFINITY-REGULATING KINASE"/>
    <property type="match status" value="1"/>
</dbReference>
<accession>A0ABR3GCG8</accession>
<dbReference type="PANTHER" id="PTHR24346:SF77">
    <property type="entry name" value="SERINE THREONINE PROTEIN KINASE"/>
    <property type="match status" value="1"/>
</dbReference>
<dbReference type="Gene3D" id="3.30.200.20">
    <property type="entry name" value="Phosphorylase Kinase, domain 1"/>
    <property type="match status" value="1"/>
</dbReference>
<feature type="compositionally biased region" description="Polar residues" evidence="4">
    <location>
        <begin position="702"/>
        <end position="717"/>
    </location>
</feature>
<feature type="region of interest" description="Disordered" evidence="4">
    <location>
        <begin position="301"/>
        <end position="354"/>
    </location>
</feature>
<dbReference type="PROSITE" id="PS00107">
    <property type="entry name" value="PROTEIN_KINASE_ATP"/>
    <property type="match status" value="1"/>
</dbReference>
<evidence type="ECO:0000313" key="7">
    <source>
        <dbReference type="Proteomes" id="UP001447188"/>
    </source>
</evidence>
<evidence type="ECO:0000256" key="3">
    <source>
        <dbReference type="PROSITE-ProRule" id="PRU10141"/>
    </source>
</evidence>
<feature type="region of interest" description="Disordered" evidence="4">
    <location>
        <begin position="68"/>
        <end position="112"/>
    </location>
</feature>
<feature type="compositionally biased region" description="Polar residues" evidence="4">
    <location>
        <begin position="1030"/>
        <end position="1042"/>
    </location>
</feature>
<dbReference type="Gene3D" id="1.10.510.10">
    <property type="entry name" value="Transferase(Phosphotransferase) domain 1"/>
    <property type="match status" value="1"/>
</dbReference>
<dbReference type="InterPro" id="IPR017441">
    <property type="entry name" value="Protein_kinase_ATP_BS"/>
</dbReference>
<proteinExistence type="predicted"/>
<dbReference type="CDD" id="cd14008">
    <property type="entry name" value="STKc_LKB1_CaMKK"/>
    <property type="match status" value="1"/>
</dbReference>
<feature type="region of interest" description="Disordered" evidence="4">
    <location>
        <begin position="259"/>
        <end position="282"/>
    </location>
</feature>
<feature type="compositionally biased region" description="Basic and acidic residues" evidence="4">
    <location>
        <begin position="648"/>
        <end position="663"/>
    </location>
</feature>
<dbReference type="Pfam" id="PF00069">
    <property type="entry name" value="Pkinase"/>
    <property type="match status" value="2"/>
</dbReference>
<feature type="region of interest" description="Disordered" evidence="4">
    <location>
        <begin position="1080"/>
        <end position="1195"/>
    </location>
</feature>
<dbReference type="InterPro" id="IPR000719">
    <property type="entry name" value="Prot_kinase_dom"/>
</dbReference>
<dbReference type="EMBL" id="JBBBZM010000118">
    <property type="protein sequence ID" value="KAL0633666.1"/>
    <property type="molecule type" value="Genomic_DNA"/>
</dbReference>
<keyword evidence="2 3" id="KW-0067">ATP-binding</keyword>
<feature type="region of interest" description="Disordered" evidence="4">
    <location>
        <begin position="420"/>
        <end position="441"/>
    </location>
</feature>
<reference evidence="6 7" key="1">
    <citation type="submission" date="2024-02" db="EMBL/GenBank/DDBJ databases">
        <title>Discinaceae phylogenomics.</title>
        <authorList>
            <person name="Dirks A.C."/>
            <person name="James T.Y."/>
        </authorList>
    </citation>
    <scope>NUCLEOTIDE SEQUENCE [LARGE SCALE GENOMIC DNA]</scope>
    <source>
        <strain evidence="6 7">ACD0624</strain>
    </source>
</reference>
<evidence type="ECO:0000259" key="5">
    <source>
        <dbReference type="PROSITE" id="PS50011"/>
    </source>
</evidence>
<dbReference type="SMART" id="SM00220">
    <property type="entry name" value="S_TKc"/>
    <property type="match status" value="1"/>
</dbReference>
<name>A0ABR3GCG8_9PEZI</name>
<dbReference type="PROSITE" id="PS50011">
    <property type="entry name" value="PROTEIN_KINASE_DOM"/>
    <property type="match status" value="1"/>
</dbReference>
<feature type="region of interest" description="Disordered" evidence="4">
    <location>
        <begin position="984"/>
        <end position="1059"/>
    </location>
</feature>
<evidence type="ECO:0000256" key="4">
    <source>
        <dbReference type="SAM" id="MobiDB-lite"/>
    </source>
</evidence>
<feature type="region of interest" description="Disordered" evidence="4">
    <location>
        <begin position="1"/>
        <end position="29"/>
    </location>
</feature>
<evidence type="ECO:0000256" key="2">
    <source>
        <dbReference type="ARBA" id="ARBA00022840"/>
    </source>
</evidence>
<feature type="compositionally biased region" description="Low complexity" evidence="4">
    <location>
        <begin position="1018"/>
        <end position="1029"/>
    </location>
</feature>
<keyword evidence="7" id="KW-1185">Reference proteome</keyword>
<evidence type="ECO:0000256" key="1">
    <source>
        <dbReference type="ARBA" id="ARBA00022741"/>
    </source>
</evidence>
<gene>
    <name evidence="6" type="ORF">Q9L58_007437</name>
</gene>
<feature type="domain" description="Protein kinase" evidence="5">
    <location>
        <begin position="140"/>
        <end position="578"/>
    </location>
</feature>